<protein>
    <submittedName>
        <fullName evidence="2">Uncharacterized protein</fullName>
    </submittedName>
</protein>
<dbReference type="Proteomes" id="UP001206206">
    <property type="component" value="Unassembled WGS sequence"/>
</dbReference>
<organism evidence="2 3">
    <name type="scientific">Streptantibioticus rubrisoli</name>
    <dbReference type="NCBI Taxonomy" id="1387313"/>
    <lineage>
        <taxon>Bacteria</taxon>
        <taxon>Bacillati</taxon>
        <taxon>Actinomycetota</taxon>
        <taxon>Actinomycetes</taxon>
        <taxon>Kitasatosporales</taxon>
        <taxon>Streptomycetaceae</taxon>
        <taxon>Streptantibioticus</taxon>
    </lineage>
</organism>
<sequence length="402" mass="45062">MSSNEAVSVPQIEVATYRAPRVTVTPVTEVIPSEPVAGAHAPGAYQNVLLNTRTGELSFHESTEHREPWNPQWKAINDVPRETWKRWHPGKLFLPGAGPHMWFEPVPELLNWTVDSGFTGHPYLDVEAANALLELVAPYAQELLDGFFEAGGELDWSAASARAGRQLCRLTSRHREAALPEVDADLVDFAEVVAHFPQVYRPEMLRLSLDKLAHECEVQTRYIGANEHWHEEVKKVFGTPHRDGTGVHLQVTGVRSWYRTVLLDGDPREPRDFADWDAAHGSLNGSGITSESTDADLDAWIEREELRAAQAGLRLFGTREAAYSHRARLREQDWDRLAVVGAECTRLEKYRTERLQLVNRAISWGYSDSDIAGRARVSRQAVHKLSKKTEDGSGQADDPELA</sequence>
<dbReference type="RefSeq" id="WP_255931947.1">
    <property type="nucleotide sequence ID" value="NZ_JANFNH010000049.1"/>
</dbReference>
<dbReference type="EMBL" id="JANFNH010000049">
    <property type="protein sequence ID" value="MCQ4045795.1"/>
    <property type="molecule type" value="Genomic_DNA"/>
</dbReference>
<comment type="caution">
    <text evidence="2">The sequence shown here is derived from an EMBL/GenBank/DDBJ whole genome shotgun (WGS) entry which is preliminary data.</text>
</comment>
<name>A0ABT1PND4_9ACTN</name>
<evidence type="ECO:0000256" key="1">
    <source>
        <dbReference type="SAM" id="MobiDB-lite"/>
    </source>
</evidence>
<feature type="region of interest" description="Disordered" evidence="1">
    <location>
        <begin position="382"/>
        <end position="402"/>
    </location>
</feature>
<accession>A0ABT1PND4</accession>
<evidence type="ECO:0000313" key="3">
    <source>
        <dbReference type="Proteomes" id="UP001206206"/>
    </source>
</evidence>
<keyword evidence="3" id="KW-1185">Reference proteome</keyword>
<reference evidence="2 3" key="1">
    <citation type="submission" date="2022-06" db="EMBL/GenBank/DDBJ databases">
        <title>Draft genome sequence of type strain Streptomyces rubrisoli DSM 42083.</title>
        <authorList>
            <person name="Duangmal K."/>
            <person name="Klaysubun C."/>
        </authorList>
    </citation>
    <scope>NUCLEOTIDE SEQUENCE [LARGE SCALE GENOMIC DNA]</scope>
    <source>
        <strain evidence="2 3">DSM 42083</strain>
    </source>
</reference>
<evidence type="ECO:0000313" key="2">
    <source>
        <dbReference type="EMBL" id="MCQ4045795.1"/>
    </source>
</evidence>
<proteinExistence type="predicted"/>
<gene>
    <name evidence="2" type="ORF">NON19_28115</name>
</gene>